<organism evidence="1 2">
    <name type="scientific">Portunus trituberculatus</name>
    <name type="common">Swimming crab</name>
    <name type="synonym">Neptunus trituberculatus</name>
    <dbReference type="NCBI Taxonomy" id="210409"/>
    <lineage>
        <taxon>Eukaryota</taxon>
        <taxon>Metazoa</taxon>
        <taxon>Ecdysozoa</taxon>
        <taxon>Arthropoda</taxon>
        <taxon>Crustacea</taxon>
        <taxon>Multicrustacea</taxon>
        <taxon>Malacostraca</taxon>
        <taxon>Eumalacostraca</taxon>
        <taxon>Eucarida</taxon>
        <taxon>Decapoda</taxon>
        <taxon>Pleocyemata</taxon>
        <taxon>Brachyura</taxon>
        <taxon>Eubrachyura</taxon>
        <taxon>Portunoidea</taxon>
        <taxon>Portunidae</taxon>
        <taxon>Portuninae</taxon>
        <taxon>Portunus</taxon>
    </lineage>
</organism>
<name>A0A5B7JLQ5_PORTR</name>
<evidence type="ECO:0000313" key="1">
    <source>
        <dbReference type="EMBL" id="MPC95206.1"/>
    </source>
</evidence>
<accession>A0A5B7JLQ5</accession>
<gene>
    <name evidence="1" type="ORF">E2C01_090407</name>
</gene>
<evidence type="ECO:0000313" key="2">
    <source>
        <dbReference type="Proteomes" id="UP000324222"/>
    </source>
</evidence>
<proteinExistence type="predicted"/>
<dbReference type="EMBL" id="VSRR010101325">
    <property type="protein sequence ID" value="MPC95206.1"/>
    <property type="molecule type" value="Genomic_DNA"/>
</dbReference>
<keyword evidence="2" id="KW-1185">Reference proteome</keyword>
<dbReference type="Proteomes" id="UP000324222">
    <property type="component" value="Unassembled WGS sequence"/>
</dbReference>
<protein>
    <submittedName>
        <fullName evidence="1">Uncharacterized protein</fullName>
    </submittedName>
</protein>
<sequence length="107" mass="12266">MSWQQDHRGFHMGISQLTTARLARKLTCFSIKIFNDGILYLLYAIFVDENFSVDFLHDLGQHKSKLTDDPKFLCVAHLLQGILYFSLKCLAITTFFHQLSGGQEPTL</sequence>
<dbReference type="AlphaFoldDB" id="A0A5B7JLQ5"/>
<reference evidence="1 2" key="1">
    <citation type="submission" date="2019-05" db="EMBL/GenBank/DDBJ databases">
        <title>Another draft genome of Portunus trituberculatus and its Hox gene families provides insights of decapod evolution.</title>
        <authorList>
            <person name="Jeong J.-H."/>
            <person name="Song I."/>
            <person name="Kim S."/>
            <person name="Choi T."/>
            <person name="Kim D."/>
            <person name="Ryu S."/>
            <person name="Kim W."/>
        </authorList>
    </citation>
    <scope>NUCLEOTIDE SEQUENCE [LARGE SCALE GENOMIC DNA]</scope>
    <source>
        <tissue evidence="1">Muscle</tissue>
    </source>
</reference>
<comment type="caution">
    <text evidence="1">The sequence shown here is derived from an EMBL/GenBank/DDBJ whole genome shotgun (WGS) entry which is preliminary data.</text>
</comment>